<protein>
    <submittedName>
        <fullName evidence="1">Uncharacterized protein</fullName>
    </submittedName>
</protein>
<evidence type="ECO:0000313" key="2">
    <source>
        <dbReference type="Proteomes" id="UP000248764"/>
    </source>
</evidence>
<proteinExistence type="predicted"/>
<dbReference type="AlphaFoldDB" id="A0A2W2BUK0"/>
<name>A0A2W2BUK0_9ACTN</name>
<dbReference type="RefSeq" id="WP_111254598.1">
    <property type="nucleotide sequence ID" value="NZ_POTW01000019.1"/>
</dbReference>
<dbReference type="Proteomes" id="UP000248764">
    <property type="component" value="Unassembled WGS sequence"/>
</dbReference>
<reference evidence="1 2" key="1">
    <citation type="submission" date="2018-01" db="EMBL/GenBank/DDBJ databases">
        <title>Draft genome sequence of Jiangella sp. GTF31.</title>
        <authorList>
            <person name="Sahin N."/>
            <person name="Ay H."/>
            <person name="Saygin H."/>
        </authorList>
    </citation>
    <scope>NUCLEOTIDE SEQUENCE [LARGE SCALE GENOMIC DNA]</scope>
    <source>
        <strain evidence="1 2">GTF31</strain>
    </source>
</reference>
<gene>
    <name evidence="1" type="ORF">C1I92_10445</name>
</gene>
<evidence type="ECO:0000313" key="1">
    <source>
        <dbReference type="EMBL" id="PZF84054.1"/>
    </source>
</evidence>
<keyword evidence="2" id="KW-1185">Reference proteome</keyword>
<comment type="caution">
    <text evidence="1">The sequence shown here is derived from an EMBL/GenBank/DDBJ whole genome shotgun (WGS) entry which is preliminary data.</text>
</comment>
<sequence length="63" mass="7265">MTFEPYADTLHRVRAEELQHDAVTTALARRARRARRLDLAARLLDRLARRLEARAGASRARLL</sequence>
<organism evidence="1 2">
    <name type="scientific">Jiangella anatolica</name>
    <dbReference type="NCBI Taxonomy" id="2670374"/>
    <lineage>
        <taxon>Bacteria</taxon>
        <taxon>Bacillati</taxon>
        <taxon>Actinomycetota</taxon>
        <taxon>Actinomycetes</taxon>
        <taxon>Jiangellales</taxon>
        <taxon>Jiangellaceae</taxon>
        <taxon>Jiangella</taxon>
    </lineage>
</organism>
<accession>A0A2W2BUK0</accession>
<dbReference type="EMBL" id="POTW01000019">
    <property type="protein sequence ID" value="PZF84054.1"/>
    <property type="molecule type" value="Genomic_DNA"/>
</dbReference>